<accession>A0ABY5UXD7</accession>
<organism evidence="1 2">
    <name type="scientific">Alistipes ihumii AP11</name>
    <dbReference type="NCBI Taxonomy" id="1211813"/>
    <lineage>
        <taxon>Bacteria</taxon>
        <taxon>Pseudomonadati</taxon>
        <taxon>Bacteroidota</taxon>
        <taxon>Bacteroidia</taxon>
        <taxon>Bacteroidales</taxon>
        <taxon>Rikenellaceae</taxon>
        <taxon>Alistipes</taxon>
    </lineage>
</organism>
<evidence type="ECO:0000313" key="1">
    <source>
        <dbReference type="EMBL" id="UWN56610.1"/>
    </source>
</evidence>
<dbReference type="GeneID" id="82891684"/>
<sequence>MLTERELVKCHVLHEQNEIIERLIDAGAIPDESLYGEWWEVMEWWLVTRWLAERLKEQGEIVIEQYGCYWWGRQCSGQAVYMDGVITEIAESLA</sequence>
<dbReference type="RefSeq" id="WP_019246686.1">
    <property type="nucleotide sequence ID" value="NZ_CAPH01000018.1"/>
</dbReference>
<dbReference type="Proteomes" id="UP001059295">
    <property type="component" value="Chromosome"/>
</dbReference>
<evidence type="ECO:0000313" key="2">
    <source>
        <dbReference type="Proteomes" id="UP001059295"/>
    </source>
</evidence>
<name>A0ABY5UXD7_9BACT</name>
<gene>
    <name evidence="1" type="ORF">NQ491_08080</name>
</gene>
<reference evidence="1" key="1">
    <citation type="journal article" date="2022" name="Cell">
        <title>Design, construction, and in vivo augmentation of a complex gut microbiome.</title>
        <authorList>
            <person name="Cheng A.G."/>
            <person name="Ho P.Y."/>
            <person name="Aranda-Diaz A."/>
            <person name="Jain S."/>
            <person name="Yu F.B."/>
            <person name="Meng X."/>
            <person name="Wang M."/>
            <person name="Iakiviak M."/>
            <person name="Nagashima K."/>
            <person name="Zhao A."/>
            <person name="Murugkar P."/>
            <person name="Patil A."/>
            <person name="Atabakhsh K."/>
            <person name="Weakley A."/>
            <person name="Yan J."/>
            <person name="Brumbaugh A.R."/>
            <person name="Higginbottom S."/>
            <person name="Dimas A."/>
            <person name="Shiver A.L."/>
            <person name="Deutschbauer A."/>
            <person name="Neff N."/>
            <person name="Sonnenburg J.L."/>
            <person name="Huang K.C."/>
            <person name="Fischbach M.A."/>
        </authorList>
    </citation>
    <scope>NUCLEOTIDE SEQUENCE</scope>
    <source>
        <strain evidence="1">AP11</strain>
    </source>
</reference>
<dbReference type="EMBL" id="CP102294">
    <property type="protein sequence ID" value="UWN56610.1"/>
    <property type="molecule type" value="Genomic_DNA"/>
</dbReference>
<keyword evidence="2" id="KW-1185">Reference proteome</keyword>
<protein>
    <submittedName>
        <fullName evidence="1">Uncharacterized protein</fullName>
    </submittedName>
</protein>
<proteinExistence type="predicted"/>